<reference evidence="11 12" key="1">
    <citation type="submission" date="2020-02" db="EMBL/GenBank/DDBJ databases">
        <authorList>
            <person name="Hogendoorn C."/>
        </authorList>
    </citation>
    <scope>NUCLEOTIDE SEQUENCE [LARGE SCALE GENOMIC DNA]</scope>
    <source>
        <strain evidence="11">R501</strain>
    </source>
</reference>
<evidence type="ECO:0000313" key="11">
    <source>
        <dbReference type="EMBL" id="CAB1129894.1"/>
    </source>
</evidence>
<name>A0A6F8ZJQ2_9FIRM</name>
<dbReference type="PANTHER" id="PTHR48083:SF2">
    <property type="entry name" value="MEDIUM-CHAIN SPECIFIC ACYL-COA DEHYDROGENASE, MITOCHONDRIAL"/>
    <property type="match status" value="1"/>
</dbReference>
<organism evidence="11 12">
    <name type="scientific">Candidatus Hydrogenisulfobacillus filiaventi</name>
    <dbReference type="NCBI Taxonomy" id="2707344"/>
    <lineage>
        <taxon>Bacteria</taxon>
        <taxon>Bacillati</taxon>
        <taxon>Bacillota</taxon>
        <taxon>Clostridia</taxon>
        <taxon>Eubacteriales</taxon>
        <taxon>Clostridiales Family XVII. Incertae Sedis</taxon>
        <taxon>Candidatus Hydrogenisulfobacillus</taxon>
    </lineage>
</organism>
<dbReference type="Gene3D" id="1.20.140.10">
    <property type="entry name" value="Butyryl-CoA Dehydrogenase, subunit A, domain 3"/>
    <property type="match status" value="1"/>
</dbReference>
<gene>
    <name evidence="11" type="primary">acdA</name>
    <name evidence="11" type="ORF">R50_2397</name>
</gene>
<dbReference type="SUPFAM" id="SSF47203">
    <property type="entry name" value="Acyl-CoA dehydrogenase C-terminal domain-like"/>
    <property type="match status" value="1"/>
</dbReference>
<feature type="domain" description="Acyl-CoA dehydrogenase/oxidase C-terminal" evidence="8">
    <location>
        <begin position="221"/>
        <end position="364"/>
    </location>
</feature>
<dbReference type="InterPro" id="IPR036250">
    <property type="entry name" value="AcylCo_DH-like_C"/>
</dbReference>
<dbReference type="SUPFAM" id="SSF56645">
    <property type="entry name" value="Acyl-CoA dehydrogenase NM domain-like"/>
    <property type="match status" value="1"/>
</dbReference>
<dbReference type="GO" id="GO:0050660">
    <property type="term" value="F:flavin adenine dinucleotide binding"/>
    <property type="evidence" value="ECO:0007669"/>
    <property type="project" value="InterPro"/>
</dbReference>
<accession>A0A6F8ZJQ2</accession>
<dbReference type="InterPro" id="IPR009100">
    <property type="entry name" value="AcylCoA_DH/oxidase_NM_dom_sf"/>
</dbReference>
<evidence type="ECO:0000256" key="1">
    <source>
        <dbReference type="ARBA" id="ARBA00001974"/>
    </source>
</evidence>
<keyword evidence="5 7" id="KW-0274">FAD</keyword>
<dbReference type="AlphaFoldDB" id="A0A6F8ZJQ2"/>
<evidence type="ECO:0000256" key="7">
    <source>
        <dbReference type="RuleBase" id="RU362125"/>
    </source>
</evidence>
<dbReference type="Gene3D" id="2.40.110.10">
    <property type="entry name" value="Butyryl-CoA Dehydrogenase, subunit A, domain 2"/>
    <property type="match status" value="1"/>
</dbReference>
<dbReference type="Pfam" id="PF02771">
    <property type="entry name" value="Acyl-CoA_dh_N"/>
    <property type="match status" value="1"/>
</dbReference>
<protein>
    <recommendedName>
        <fullName evidence="3">Medium-chain specific acyl-CoA dehydrogenase, mitochondrial</fullName>
    </recommendedName>
</protein>
<dbReference type="InterPro" id="IPR009075">
    <property type="entry name" value="AcylCo_DH/oxidase_C"/>
</dbReference>
<feature type="domain" description="Acyl-CoA oxidase/dehydrogenase middle" evidence="9">
    <location>
        <begin position="114"/>
        <end position="209"/>
    </location>
</feature>
<feature type="domain" description="Acyl-CoA dehydrogenase/oxidase N-terminal" evidence="10">
    <location>
        <begin position="28"/>
        <end position="109"/>
    </location>
</feature>
<evidence type="ECO:0000256" key="4">
    <source>
        <dbReference type="ARBA" id="ARBA00022630"/>
    </source>
</evidence>
<evidence type="ECO:0000259" key="9">
    <source>
        <dbReference type="Pfam" id="PF02770"/>
    </source>
</evidence>
<evidence type="ECO:0000256" key="3">
    <source>
        <dbReference type="ARBA" id="ARBA00019125"/>
    </source>
</evidence>
<dbReference type="EMBL" id="LR778114">
    <property type="protein sequence ID" value="CAB1129894.1"/>
    <property type="molecule type" value="Genomic_DNA"/>
</dbReference>
<dbReference type="InterPro" id="IPR046373">
    <property type="entry name" value="Acyl-CoA_Oxase/DH_mid-dom_sf"/>
</dbReference>
<dbReference type="GO" id="GO:0033539">
    <property type="term" value="P:fatty acid beta-oxidation using acyl-CoA dehydrogenase"/>
    <property type="evidence" value="ECO:0007669"/>
    <property type="project" value="TreeGrafter"/>
</dbReference>
<dbReference type="GO" id="GO:0003995">
    <property type="term" value="F:acyl-CoA dehydrogenase activity"/>
    <property type="evidence" value="ECO:0007669"/>
    <property type="project" value="InterPro"/>
</dbReference>
<comment type="similarity">
    <text evidence="2 7">Belongs to the acyl-CoA dehydrogenase family.</text>
</comment>
<dbReference type="InterPro" id="IPR006089">
    <property type="entry name" value="Acyl-CoA_DH_CS"/>
</dbReference>
<dbReference type="InterPro" id="IPR037069">
    <property type="entry name" value="AcylCoA_DH/ox_N_sf"/>
</dbReference>
<evidence type="ECO:0000256" key="2">
    <source>
        <dbReference type="ARBA" id="ARBA00009347"/>
    </source>
</evidence>
<dbReference type="Gene3D" id="1.10.540.10">
    <property type="entry name" value="Acyl-CoA dehydrogenase/oxidase, N-terminal domain"/>
    <property type="match status" value="1"/>
</dbReference>
<comment type="cofactor">
    <cofactor evidence="1 7">
        <name>FAD</name>
        <dbReference type="ChEBI" id="CHEBI:57692"/>
    </cofactor>
</comment>
<dbReference type="InterPro" id="IPR050741">
    <property type="entry name" value="Acyl-CoA_dehydrogenase"/>
</dbReference>
<keyword evidence="6 7" id="KW-0560">Oxidoreductase</keyword>
<sequence length="388" mass="40858">MQETEVLARWRHRVRDTLSRLPAPPAGDDYPVEAVTRLLALGIQRIPFAAALGGEGLGLRGFTAVLEDVAAVDASLAAVFMASYSAAALLAAAGTPEQQAAWLTPLLAGQGLAAMAVSEAGAGSDVAAIRTTCRRLNDGRWRLDGSKAFITNTGHPLWRWSVVLARGPQPDRHTVFVVPADAAGLTVDRRRATLGWNRAGIHDLRLDGVVVPDANRLGPAGEGLRQVLAAFDRGRIAVAALGAGLCRGAWEQATAHARSRHTFGRPLIAHQAVADHLVQLWRLYTRARLLTGQAAAVADRGETPGAWAALAKWEAAEAAVEAARLAIQVRGGAGLLRGDPVAALWGDAKTLEIVEGTNEVQAWVLRRYVQGDGLPAAPGEGGARHADA</sequence>
<dbReference type="KEGG" id="hfv:R50_2397"/>
<dbReference type="Proteomes" id="UP000503399">
    <property type="component" value="Chromosome"/>
</dbReference>
<dbReference type="InterPro" id="IPR013786">
    <property type="entry name" value="AcylCoA_DH/ox_N"/>
</dbReference>
<evidence type="ECO:0000256" key="6">
    <source>
        <dbReference type="ARBA" id="ARBA00023002"/>
    </source>
</evidence>
<proteinExistence type="inferred from homology"/>
<dbReference type="PANTHER" id="PTHR48083">
    <property type="entry name" value="MEDIUM-CHAIN SPECIFIC ACYL-COA DEHYDROGENASE, MITOCHONDRIAL-RELATED"/>
    <property type="match status" value="1"/>
</dbReference>
<evidence type="ECO:0000313" key="12">
    <source>
        <dbReference type="Proteomes" id="UP000503399"/>
    </source>
</evidence>
<dbReference type="Pfam" id="PF00441">
    <property type="entry name" value="Acyl-CoA_dh_1"/>
    <property type="match status" value="1"/>
</dbReference>
<evidence type="ECO:0000259" key="10">
    <source>
        <dbReference type="Pfam" id="PF02771"/>
    </source>
</evidence>
<dbReference type="PROSITE" id="PS00072">
    <property type="entry name" value="ACYL_COA_DH_1"/>
    <property type="match status" value="1"/>
</dbReference>
<evidence type="ECO:0000259" key="8">
    <source>
        <dbReference type="Pfam" id="PF00441"/>
    </source>
</evidence>
<evidence type="ECO:0000256" key="5">
    <source>
        <dbReference type="ARBA" id="ARBA00022827"/>
    </source>
</evidence>
<keyword evidence="12" id="KW-1185">Reference proteome</keyword>
<keyword evidence="4 7" id="KW-0285">Flavoprotein</keyword>
<dbReference type="GO" id="GO:0005737">
    <property type="term" value="C:cytoplasm"/>
    <property type="evidence" value="ECO:0007669"/>
    <property type="project" value="TreeGrafter"/>
</dbReference>
<dbReference type="Pfam" id="PF02770">
    <property type="entry name" value="Acyl-CoA_dh_M"/>
    <property type="match status" value="1"/>
</dbReference>
<dbReference type="InterPro" id="IPR006091">
    <property type="entry name" value="Acyl-CoA_Oxase/DH_mid-dom"/>
</dbReference>